<keyword evidence="2" id="KW-1185">Reference proteome</keyword>
<protein>
    <submittedName>
        <fullName evidence="1">Uncharacterized protein</fullName>
    </submittedName>
</protein>
<sequence length="76" mass="7892">MGRAVPIIAVAVLLSGCETTNSSDWTGGAATPFDQAEKSCLELTESIADAADKRDFFIDCMGALGWTPNPGASVEL</sequence>
<evidence type="ECO:0000313" key="1">
    <source>
        <dbReference type="EMBL" id="ANY20821.1"/>
    </source>
</evidence>
<dbReference type="AlphaFoldDB" id="A0A1B2AFD4"/>
<evidence type="ECO:0000313" key="2">
    <source>
        <dbReference type="Proteomes" id="UP000092932"/>
    </source>
</evidence>
<dbReference type="OrthoDB" id="7428721at2"/>
<name>A0A1B2AFD4_9SPHN</name>
<dbReference type="KEGG" id="ado:A6F68_02321"/>
<reference evidence="1 2" key="1">
    <citation type="submission" date="2016-07" db="EMBL/GenBank/DDBJ databases">
        <title>Complete genome sequence of Altererythrobacter dongtanensis KCTC 22672, a type strain with esterase isolated from tidal flat.</title>
        <authorList>
            <person name="Cheng H."/>
            <person name="Wu Y.-H."/>
            <person name="Zhou P."/>
            <person name="Huo Y.-Y."/>
            <person name="Wang C.-S."/>
            <person name="Xu X.-W."/>
        </authorList>
    </citation>
    <scope>NUCLEOTIDE SEQUENCE [LARGE SCALE GENOMIC DNA]</scope>
    <source>
        <strain evidence="1 2">KCTC 22672</strain>
    </source>
</reference>
<gene>
    <name evidence="1" type="ORF">A6F68_02321</name>
</gene>
<dbReference type="RefSeq" id="WP_067680149.1">
    <property type="nucleotide sequence ID" value="NZ_CP016591.1"/>
</dbReference>
<accession>A0A1B2AFD4</accession>
<dbReference type="Proteomes" id="UP000092932">
    <property type="component" value="Chromosome"/>
</dbReference>
<organism evidence="1 2">
    <name type="scientific">Tsuneonella dongtanensis</name>
    <dbReference type="NCBI Taxonomy" id="692370"/>
    <lineage>
        <taxon>Bacteria</taxon>
        <taxon>Pseudomonadati</taxon>
        <taxon>Pseudomonadota</taxon>
        <taxon>Alphaproteobacteria</taxon>
        <taxon>Sphingomonadales</taxon>
        <taxon>Erythrobacteraceae</taxon>
        <taxon>Tsuneonella</taxon>
    </lineage>
</organism>
<proteinExistence type="predicted"/>
<dbReference type="EMBL" id="CP016591">
    <property type="protein sequence ID" value="ANY20821.1"/>
    <property type="molecule type" value="Genomic_DNA"/>
</dbReference>
<dbReference type="PROSITE" id="PS51257">
    <property type="entry name" value="PROKAR_LIPOPROTEIN"/>
    <property type="match status" value="1"/>
</dbReference>